<dbReference type="Pfam" id="PF07883">
    <property type="entry name" value="Cupin_2"/>
    <property type="match status" value="1"/>
</dbReference>
<reference evidence="3 4" key="1">
    <citation type="submission" date="2019-03" db="EMBL/GenBank/DDBJ databases">
        <title>This is whole genome sequence of Paenibacillus sp MS74 strain.</title>
        <authorList>
            <person name="Trinh H.N."/>
        </authorList>
    </citation>
    <scope>NUCLEOTIDE SEQUENCE [LARGE SCALE GENOMIC DNA]</scope>
    <source>
        <strain evidence="3 4">MS74</strain>
    </source>
</reference>
<evidence type="ECO:0000313" key="3">
    <source>
        <dbReference type="EMBL" id="TDF97135.1"/>
    </source>
</evidence>
<dbReference type="OrthoDB" id="9806121at2"/>
<accession>A0A4R5KQ52</accession>
<dbReference type="AlphaFoldDB" id="A0A4R5KQ52"/>
<evidence type="ECO:0000259" key="2">
    <source>
        <dbReference type="Pfam" id="PF07883"/>
    </source>
</evidence>
<keyword evidence="1" id="KW-0479">Metal-binding</keyword>
<dbReference type="EMBL" id="SMRT01000006">
    <property type="protein sequence ID" value="TDF97135.1"/>
    <property type="molecule type" value="Genomic_DNA"/>
</dbReference>
<feature type="domain" description="Cupin type-2" evidence="2">
    <location>
        <begin position="31"/>
        <end position="99"/>
    </location>
</feature>
<gene>
    <name evidence="3" type="ORF">E1757_14970</name>
</gene>
<name>A0A4R5KQ52_9BACL</name>
<sequence length="111" mass="12944">MISRANAEHYTWGTQCDGWRLVNDEKQSIIHERMPPGTSEVRHFHHKARQFFFILSGIMHMEIEGVEHILQQHEGIEIAPLQLHQVFNKSSFDLEFLVISLPNANNDRVVL</sequence>
<protein>
    <submittedName>
        <fullName evidence="3">Cupin domain-containing protein</fullName>
    </submittedName>
</protein>
<dbReference type="PANTHER" id="PTHR35848:SF9">
    <property type="entry name" value="SLL1358 PROTEIN"/>
    <property type="match status" value="1"/>
</dbReference>
<proteinExistence type="predicted"/>
<dbReference type="InterPro" id="IPR013096">
    <property type="entry name" value="Cupin_2"/>
</dbReference>
<keyword evidence="4" id="KW-1185">Reference proteome</keyword>
<dbReference type="PANTHER" id="PTHR35848">
    <property type="entry name" value="OXALATE-BINDING PROTEIN"/>
    <property type="match status" value="1"/>
</dbReference>
<evidence type="ECO:0000313" key="4">
    <source>
        <dbReference type="Proteomes" id="UP000295636"/>
    </source>
</evidence>
<organism evidence="3 4">
    <name type="scientific">Paenibacillus piri</name>
    <dbReference type="NCBI Taxonomy" id="2547395"/>
    <lineage>
        <taxon>Bacteria</taxon>
        <taxon>Bacillati</taxon>
        <taxon>Bacillota</taxon>
        <taxon>Bacilli</taxon>
        <taxon>Bacillales</taxon>
        <taxon>Paenibacillaceae</taxon>
        <taxon>Paenibacillus</taxon>
    </lineage>
</organism>
<dbReference type="RefSeq" id="WP_133229407.1">
    <property type="nucleotide sequence ID" value="NZ_SMRT01000006.1"/>
</dbReference>
<evidence type="ECO:0000256" key="1">
    <source>
        <dbReference type="ARBA" id="ARBA00022723"/>
    </source>
</evidence>
<dbReference type="SUPFAM" id="SSF51182">
    <property type="entry name" value="RmlC-like cupins"/>
    <property type="match status" value="1"/>
</dbReference>
<dbReference type="Gene3D" id="2.60.120.10">
    <property type="entry name" value="Jelly Rolls"/>
    <property type="match status" value="1"/>
</dbReference>
<comment type="caution">
    <text evidence="3">The sequence shown here is derived from an EMBL/GenBank/DDBJ whole genome shotgun (WGS) entry which is preliminary data.</text>
</comment>
<dbReference type="Proteomes" id="UP000295636">
    <property type="component" value="Unassembled WGS sequence"/>
</dbReference>
<dbReference type="InterPro" id="IPR014710">
    <property type="entry name" value="RmlC-like_jellyroll"/>
</dbReference>
<dbReference type="GO" id="GO:0046872">
    <property type="term" value="F:metal ion binding"/>
    <property type="evidence" value="ECO:0007669"/>
    <property type="project" value="UniProtKB-KW"/>
</dbReference>
<dbReference type="InterPro" id="IPR011051">
    <property type="entry name" value="RmlC_Cupin_sf"/>
</dbReference>
<dbReference type="InterPro" id="IPR051610">
    <property type="entry name" value="GPI/OXD"/>
</dbReference>